<dbReference type="EMBL" id="KE163588">
    <property type="protein sequence ID" value="EPQ12785.1"/>
    <property type="molecule type" value="Genomic_DNA"/>
</dbReference>
<dbReference type="PANTHER" id="PTHR44436:SF1">
    <property type="entry name" value="F-BOX_WD REPEAT-CONTAINING PROTEIN 2"/>
    <property type="match status" value="1"/>
</dbReference>
<dbReference type="Proteomes" id="UP000052978">
    <property type="component" value="Unassembled WGS sequence"/>
</dbReference>
<evidence type="ECO:0000313" key="3">
    <source>
        <dbReference type="EMBL" id="EPQ12785.1"/>
    </source>
</evidence>
<keyword evidence="1" id="KW-0853">WD repeat</keyword>
<keyword evidence="4" id="KW-1185">Reference proteome</keyword>
<dbReference type="PANTHER" id="PTHR44436">
    <property type="entry name" value="F-BOX/WD REPEAT-CONTAINING PROTEIN 2"/>
    <property type="match status" value="1"/>
</dbReference>
<gene>
    <name evidence="3" type="ORF">D623_10024448</name>
</gene>
<name>S7N9B6_MYOBR</name>
<dbReference type="AlphaFoldDB" id="S7N9B6"/>
<reference evidence="3 4" key="1">
    <citation type="journal article" date="2013" name="Nat. Commun.">
        <title>Genome analysis reveals insights into physiology and longevity of the Brandt's bat Myotis brandtii.</title>
        <authorList>
            <person name="Seim I."/>
            <person name="Fang X."/>
            <person name="Xiong Z."/>
            <person name="Lobanov A.V."/>
            <person name="Huang Z."/>
            <person name="Ma S."/>
            <person name="Feng Y."/>
            <person name="Turanov A.A."/>
            <person name="Zhu Y."/>
            <person name="Lenz T.L."/>
            <person name="Gerashchenko M.V."/>
            <person name="Fan D."/>
            <person name="Hee Yim S."/>
            <person name="Yao X."/>
            <person name="Jordan D."/>
            <person name="Xiong Y."/>
            <person name="Ma Y."/>
            <person name="Lyapunov A.N."/>
            <person name="Chen G."/>
            <person name="Kulakova O.I."/>
            <person name="Sun Y."/>
            <person name="Lee S.G."/>
            <person name="Bronson R.T."/>
            <person name="Moskalev A.A."/>
            <person name="Sunyaev S.R."/>
            <person name="Zhang G."/>
            <person name="Krogh A."/>
            <person name="Wang J."/>
            <person name="Gladyshev V.N."/>
        </authorList>
    </citation>
    <scope>NUCLEOTIDE SEQUENCE [LARGE SCALE GENOMIC DNA]</scope>
</reference>
<keyword evidence="2" id="KW-0677">Repeat</keyword>
<sequence>MRSIQEADTWAEYGVQAMVIKTPEIANLALLGFGDVFALLFDNRYLYIMDLRTESLISRWPLPEYRKSKRGSSFLAGEASWLNGLDGHNDTGLVFATSMPDHSIHLVLWKEHG</sequence>
<evidence type="ECO:0000256" key="1">
    <source>
        <dbReference type="ARBA" id="ARBA00022574"/>
    </source>
</evidence>
<organism evidence="3 4">
    <name type="scientific">Myotis brandtii</name>
    <name type="common">Brandt's bat</name>
    <dbReference type="NCBI Taxonomy" id="109478"/>
    <lineage>
        <taxon>Eukaryota</taxon>
        <taxon>Metazoa</taxon>
        <taxon>Chordata</taxon>
        <taxon>Craniata</taxon>
        <taxon>Vertebrata</taxon>
        <taxon>Euteleostomi</taxon>
        <taxon>Mammalia</taxon>
        <taxon>Eutheria</taxon>
        <taxon>Laurasiatheria</taxon>
        <taxon>Chiroptera</taxon>
        <taxon>Yangochiroptera</taxon>
        <taxon>Vespertilionidae</taxon>
        <taxon>Myotis</taxon>
    </lineage>
</organism>
<evidence type="ECO:0000256" key="2">
    <source>
        <dbReference type="ARBA" id="ARBA00022737"/>
    </source>
</evidence>
<evidence type="ECO:0000313" key="4">
    <source>
        <dbReference type="Proteomes" id="UP000052978"/>
    </source>
</evidence>
<protein>
    <submittedName>
        <fullName evidence="3">F-box/WD repeat-containing protein 2</fullName>
    </submittedName>
</protein>
<accession>S7N9B6</accession>
<dbReference type="InterPro" id="IPR042627">
    <property type="entry name" value="FBXW2"/>
</dbReference>
<proteinExistence type="predicted"/>